<dbReference type="PANTHER" id="PTHR30290:SF9">
    <property type="entry name" value="OLIGOPEPTIDE-BINDING PROTEIN APPA"/>
    <property type="match status" value="1"/>
</dbReference>
<dbReference type="AlphaFoldDB" id="A0A918VY22"/>
<organism evidence="7 8">
    <name type="scientific">Devosia pacifica</name>
    <dbReference type="NCBI Taxonomy" id="1335967"/>
    <lineage>
        <taxon>Bacteria</taxon>
        <taxon>Pseudomonadati</taxon>
        <taxon>Pseudomonadota</taxon>
        <taxon>Alphaproteobacteria</taxon>
        <taxon>Hyphomicrobiales</taxon>
        <taxon>Devosiaceae</taxon>
        <taxon>Devosia</taxon>
    </lineage>
</organism>
<dbReference type="Gene3D" id="3.10.105.10">
    <property type="entry name" value="Dipeptide-binding Protein, Domain 3"/>
    <property type="match status" value="1"/>
</dbReference>
<dbReference type="RefSeq" id="WP_189427044.1">
    <property type="nucleotide sequence ID" value="NZ_BMZE01000004.1"/>
</dbReference>
<dbReference type="PANTHER" id="PTHR30290">
    <property type="entry name" value="PERIPLASMIC BINDING COMPONENT OF ABC TRANSPORTER"/>
    <property type="match status" value="1"/>
</dbReference>
<feature type="chain" id="PRO_5037172755" evidence="5">
    <location>
        <begin position="30"/>
        <end position="496"/>
    </location>
</feature>
<comment type="similarity">
    <text evidence="2">Belongs to the bacterial solute-binding protein 5 family.</text>
</comment>
<dbReference type="InterPro" id="IPR039424">
    <property type="entry name" value="SBP_5"/>
</dbReference>
<dbReference type="GO" id="GO:0015833">
    <property type="term" value="P:peptide transport"/>
    <property type="evidence" value="ECO:0007669"/>
    <property type="project" value="TreeGrafter"/>
</dbReference>
<evidence type="ECO:0000256" key="1">
    <source>
        <dbReference type="ARBA" id="ARBA00004418"/>
    </source>
</evidence>
<comment type="caution">
    <text evidence="7">The sequence shown here is derived from an EMBL/GenBank/DDBJ whole genome shotgun (WGS) entry which is preliminary data.</text>
</comment>
<dbReference type="Pfam" id="PF00496">
    <property type="entry name" value="SBP_bac_5"/>
    <property type="match status" value="1"/>
</dbReference>
<dbReference type="PIRSF" id="PIRSF002741">
    <property type="entry name" value="MppA"/>
    <property type="match status" value="1"/>
</dbReference>
<dbReference type="InterPro" id="IPR030678">
    <property type="entry name" value="Peptide/Ni-bd"/>
</dbReference>
<keyword evidence="8" id="KW-1185">Reference proteome</keyword>
<feature type="domain" description="Solute-binding protein family 5" evidence="6">
    <location>
        <begin position="76"/>
        <end position="426"/>
    </location>
</feature>
<dbReference type="Gene3D" id="3.90.76.10">
    <property type="entry name" value="Dipeptide-binding Protein, Domain 1"/>
    <property type="match status" value="1"/>
</dbReference>
<protein>
    <submittedName>
        <fullName evidence="7">ABC transporter substrate-binding protein</fullName>
    </submittedName>
</protein>
<dbReference type="Gene3D" id="3.40.190.10">
    <property type="entry name" value="Periplasmic binding protein-like II"/>
    <property type="match status" value="1"/>
</dbReference>
<gene>
    <name evidence="7" type="ORF">GCM10007989_34590</name>
</gene>
<reference evidence="7" key="1">
    <citation type="journal article" date="2014" name="Int. J. Syst. Evol. Microbiol.">
        <title>Complete genome sequence of Corynebacterium casei LMG S-19264T (=DSM 44701T), isolated from a smear-ripened cheese.</title>
        <authorList>
            <consortium name="US DOE Joint Genome Institute (JGI-PGF)"/>
            <person name="Walter F."/>
            <person name="Albersmeier A."/>
            <person name="Kalinowski J."/>
            <person name="Ruckert C."/>
        </authorList>
    </citation>
    <scope>NUCLEOTIDE SEQUENCE</scope>
    <source>
        <strain evidence="7">KCTC 32437</strain>
    </source>
</reference>
<accession>A0A918VY22</accession>
<evidence type="ECO:0000256" key="2">
    <source>
        <dbReference type="ARBA" id="ARBA00005695"/>
    </source>
</evidence>
<evidence type="ECO:0000256" key="4">
    <source>
        <dbReference type="ARBA" id="ARBA00022729"/>
    </source>
</evidence>
<sequence>MTRFPLTRRALLASTAAILATFAVSPTFAQPDSTVTAALVAEPTSLNPIYDTGLPALNVFYNVFDQLTGIDETGAVVPRLASDWSHSDDLKTWTFTLRDGATFHDGSPVTVDDVLFTYETAMNDPTSRLGGYLSTVDDITADGSDIVFTLNIPYAPFDRQATLVPIVSKSAYEQMGAEDYARKPVGSGPYMVESWVNGDTITLKRYDAYWGDAGEYETVVFQPVPDETTRANSVQSGDLDIALLGPSSVPAVEGSGSAEVIDQQSNRVVYLGYNATSAWLDDPEFRKAIDMALDRQLLSDRLLNSAVEPASQLVAKVSFGYTPDIAPTSYDPDAAKSLVEASGYDGASIPLTYPNSGLPQVDQVAQAVAFFLSEVGVNVTLDPQEASTFSNTWFSGGLSGLYIFAFAPSVMDADLPFNMLLRTGGQGYANNADIDALLDKEIGEADADARAATLAEISSIVTAETYYSPLFIDTYSYAVTPGLDWTPRPDGMIVFN</sequence>
<reference evidence="7" key="2">
    <citation type="submission" date="2020-09" db="EMBL/GenBank/DDBJ databases">
        <authorList>
            <person name="Sun Q."/>
            <person name="Kim S."/>
        </authorList>
    </citation>
    <scope>NUCLEOTIDE SEQUENCE</scope>
    <source>
        <strain evidence="7">KCTC 32437</strain>
    </source>
</reference>
<evidence type="ECO:0000313" key="7">
    <source>
        <dbReference type="EMBL" id="GHA35667.1"/>
    </source>
</evidence>
<evidence type="ECO:0000259" key="6">
    <source>
        <dbReference type="Pfam" id="PF00496"/>
    </source>
</evidence>
<dbReference type="GO" id="GO:1904680">
    <property type="term" value="F:peptide transmembrane transporter activity"/>
    <property type="evidence" value="ECO:0007669"/>
    <property type="project" value="TreeGrafter"/>
</dbReference>
<dbReference type="InterPro" id="IPR000914">
    <property type="entry name" value="SBP_5_dom"/>
</dbReference>
<dbReference type="GO" id="GO:0043190">
    <property type="term" value="C:ATP-binding cassette (ABC) transporter complex"/>
    <property type="evidence" value="ECO:0007669"/>
    <property type="project" value="InterPro"/>
</dbReference>
<feature type="signal peptide" evidence="5">
    <location>
        <begin position="1"/>
        <end position="29"/>
    </location>
</feature>
<dbReference type="GO" id="GO:0030288">
    <property type="term" value="C:outer membrane-bounded periplasmic space"/>
    <property type="evidence" value="ECO:0007669"/>
    <property type="project" value="UniProtKB-ARBA"/>
</dbReference>
<dbReference type="SUPFAM" id="SSF53850">
    <property type="entry name" value="Periplasmic binding protein-like II"/>
    <property type="match status" value="1"/>
</dbReference>
<keyword evidence="3" id="KW-0813">Transport</keyword>
<dbReference type="EMBL" id="BMZE01000004">
    <property type="protein sequence ID" value="GHA35667.1"/>
    <property type="molecule type" value="Genomic_DNA"/>
</dbReference>
<evidence type="ECO:0000256" key="3">
    <source>
        <dbReference type="ARBA" id="ARBA00022448"/>
    </source>
</evidence>
<proteinExistence type="inferred from homology"/>
<evidence type="ECO:0000313" key="8">
    <source>
        <dbReference type="Proteomes" id="UP000646579"/>
    </source>
</evidence>
<dbReference type="PROSITE" id="PS51318">
    <property type="entry name" value="TAT"/>
    <property type="match status" value="1"/>
</dbReference>
<comment type="subcellular location">
    <subcellularLocation>
        <location evidence="1">Periplasm</location>
    </subcellularLocation>
</comment>
<keyword evidence="4 5" id="KW-0732">Signal</keyword>
<dbReference type="Proteomes" id="UP000646579">
    <property type="component" value="Unassembled WGS sequence"/>
</dbReference>
<name>A0A918VY22_9HYPH</name>
<evidence type="ECO:0000256" key="5">
    <source>
        <dbReference type="SAM" id="SignalP"/>
    </source>
</evidence>
<dbReference type="InterPro" id="IPR006311">
    <property type="entry name" value="TAT_signal"/>
</dbReference>